<dbReference type="PANTHER" id="PTHR42964:SF1">
    <property type="entry name" value="POLYKETIDE BIOSYNTHESIS ENOYL-COA HYDRATASE PKSH-RELATED"/>
    <property type="match status" value="1"/>
</dbReference>
<dbReference type="InterPro" id="IPR051683">
    <property type="entry name" value="Enoyl-CoA_Hydratase/Isomerase"/>
</dbReference>
<dbReference type="PANTHER" id="PTHR42964">
    <property type="entry name" value="ENOYL-COA HYDRATASE"/>
    <property type="match status" value="1"/>
</dbReference>
<organism evidence="2 3">
    <name type="scientific">Rheinheimera tilapiae</name>
    <dbReference type="NCBI Taxonomy" id="875043"/>
    <lineage>
        <taxon>Bacteria</taxon>
        <taxon>Pseudomonadati</taxon>
        <taxon>Pseudomonadota</taxon>
        <taxon>Gammaproteobacteria</taxon>
        <taxon>Chromatiales</taxon>
        <taxon>Chromatiaceae</taxon>
        <taxon>Rheinheimera</taxon>
    </lineage>
</organism>
<dbReference type="RefSeq" id="WP_377242552.1">
    <property type="nucleotide sequence ID" value="NZ_JBHLXP010000001.1"/>
</dbReference>
<gene>
    <name evidence="2" type="ORF">ACFFJP_08860</name>
</gene>
<dbReference type="CDD" id="cd06558">
    <property type="entry name" value="crotonase-like"/>
    <property type="match status" value="1"/>
</dbReference>
<dbReference type="Gene3D" id="1.10.12.10">
    <property type="entry name" value="Lyase 2-enoyl-coa Hydratase, Chain A, domain 2"/>
    <property type="match status" value="1"/>
</dbReference>
<evidence type="ECO:0000313" key="3">
    <source>
        <dbReference type="Proteomes" id="UP001589813"/>
    </source>
</evidence>
<dbReference type="Gene3D" id="3.90.226.10">
    <property type="entry name" value="2-enoyl-CoA Hydratase, Chain A, domain 1"/>
    <property type="match status" value="1"/>
</dbReference>
<dbReference type="EMBL" id="JBHLXP010000001">
    <property type="protein sequence ID" value="MFC0048397.1"/>
    <property type="molecule type" value="Genomic_DNA"/>
</dbReference>
<dbReference type="SUPFAM" id="SSF52096">
    <property type="entry name" value="ClpP/crotonase"/>
    <property type="match status" value="1"/>
</dbReference>
<sequence length="282" mass="29848">MTTHALTQTEFLAYGAESEYVGVLRLNRPELHNAFGDLMIAELIKALDELAALPGLRVLLLESTGKNFSAGADLNWMRAMAQKDYQQNLTDAGALALLMKKLNSFPLPVIALVQGAAFGGAVGLVACCDMAIATPKASFCLSEVKIGLIPAVISPYVVRAIGERASRRYFTTAERFDAATALQLGLICEIAVSEIASNEEPTALRAKAQPLIDAIVANSPQAVVAAKALVAYVADAPLSADTIAETSRRIAAIRVSAEGQEGLSAFLEKRTPAWQPSFSAGQ</sequence>
<evidence type="ECO:0000256" key="1">
    <source>
        <dbReference type="ARBA" id="ARBA00005254"/>
    </source>
</evidence>
<comment type="similarity">
    <text evidence="1">Belongs to the enoyl-CoA hydratase/isomerase family.</text>
</comment>
<dbReference type="Pfam" id="PF00378">
    <property type="entry name" value="ECH_1"/>
    <property type="match status" value="1"/>
</dbReference>
<comment type="caution">
    <text evidence="2">The sequence shown here is derived from an EMBL/GenBank/DDBJ whole genome shotgun (WGS) entry which is preliminary data.</text>
</comment>
<protein>
    <submittedName>
        <fullName evidence="2">Enoyl-CoA hydratase-related protein</fullName>
    </submittedName>
</protein>
<keyword evidence="3" id="KW-1185">Reference proteome</keyword>
<proteinExistence type="inferred from homology"/>
<evidence type="ECO:0000313" key="2">
    <source>
        <dbReference type="EMBL" id="MFC0048397.1"/>
    </source>
</evidence>
<name>A0ABV6BE98_9GAMM</name>
<dbReference type="InterPro" id="IPR029045">
    <property type="entry name" value="ClpP/crotonase-like_dom_sf"/>
</dbReference>
<dbReference type="InterPro" id="IPR014748">
    <property type="entry name" value="Enoyl-CoA_hydra_C"/>
</dbReference>
<dbReference type="InterPro" id="IPR001753">
    <property type="entry name" value="Enoyl-CoA_hydra/iso"/>
</dbReference>
<dbReference type="Proteomes" id="UP001589813">
    <property type="component" value="Unassembled WGS sequence"/>
</dbReference>
<accession>A0ABV6BE98</accession>
<reference evidence="2 3" key="1">
    <citation type="submission" date="2024-09" db="EMBL/GenBank/DDBJ databases">
        <authorList>
            <person name="Sun Q."/>
            <person name="Mori K."/>
        </authorList>
    </citation>
    <scope>NUCLEOTIDE SEQUENCE [LARGE SCALE GENOMIC DNA]</scope>
    <source>
        <strain evidence="2 3">KCTC 23315</strain>
    </source>
</reference>